<dbReference type="HOGENOM" id="CLU_021021_3_0_9"/>
<evidence type="ECO:0000256" key="1">
    <source>
        <dbReference type="SAM" id="MobiDB-lite"/>
    </source>
</evidence>
<feature type="compositionally biased region" description="Low complexity" evidence="1">
    <location>
        <begin position="35"/>
        <end position="48"/>
    </location>
</feature>
<dbReference type="AlphaFoldDB" id="A0A089MMT7"/>
<evidence type="ECO:0008006" key="5">
    <source>
        <dbReference type="Google" id="ProtNLM"/>
    </source>
</evidence>
<feature type="chain" id="PRO_5038900965" description="ABC transporter substrate-binding protein" evidence="2">
    <location>
        <begin position="24"/>
        <end position="581"/>
    </location>
</feature>
<dbReference type="PANTHER" id="PTHR43649">
    <property type="entry name" value="ARABINOSE-BINDING PROTEIN-RELATED"/>
    <property type="match status" value="1"/>
</dbReference>
<sequence>MKRKVLGVAALTLMMAVSTGLTACSNSNNNAGDKAANSTTNNTTASATKEPDKVANLTPAGLERKGKVSVMVYDRGLIPASEGTYDNNRWTKWIQENAPFEEVEFVIVPRTEAVQKMNMLFAAGEGPDVVANYEDVGPFIAKGQALEITEDLLAKMPNYKKILDENPALQKLTTTNGKIYTVGTISPVSPNHTAVIRADWLEKLNLSVPKTPEELLAVAKAFTEQDPDGNGKNDTYGTTMNSDSRRVLAHMFGFGNPESYAIEDGKLTNVWDRKQDWITFAKQIVDAKTVDPDFLLDKGDKALTDFTNGKVGIFLTGKLSQLNSPTFVNFKQNNPTGKLEAFDLPATKYGSFTGYVNGGPSIVGFINSATKDPDAAARYINWLTDPKVSDYLVNGPDGVYKKRDAEGTVVVVDPEKNKIEYDYAADYSIIRTFDLTDDSISPLANEYYNSYLKSSDPLLQEFGVLYYKMAQIANKPGTTDPRKWQQTLPALASELLLQETNGLKVVDEIFLKSLADTGKTAEQAVAEAKEAWNKAGGEAVDAYYSEYYAEHKDQMLSPEDFEGLKSEPELLPSAKANFDKQ</sequence>
<dbReference type="PROSITE" id="PS51257">
    <property type="entry name" value="PROKAR_LIPOPROTEIN"/>
    <property type="match status" value="1"/>
</dbReference>
<gene>
    <name evidence="3" type="ORF">PBOR_13475</name>
</gene>
<dbReference type="KEGG" id="pbd:PBOR_13475"/>
<feature type="signal peptide" evidence="2">
    <location>
        <begin position="1"/>
        <end position="23"/>
    </location>
</feature>
<keyword evidence="4" id="KW-1185">Reference proteome</keyword>
<organism evidence="3 4">
    <name type="scientific">Paenibacillus borealis</name>
    <dbReference type="NCBI Taxonomy" id="160799"/>
    <lineage>
        <taxon>Bacteria</taxon>
        <taxon>Bacillati</taxon>
        <taxon>Bacillota</taxon>
        <taxon>Bacilli</taxon>
        <taxon>Bacillales</taxon>
        <taxon>Paenibacillaceae</taxon>
        <taxon>Paenibacillus</taxon>
    </lineage>
</organism>
<proteinExistence type="predicted"/>
<dbReference type="Proteomes" id="UP000029518">
    <property type="component" value="Chromosome"/>
</dbReference>
<dbReference type="InterPro" id="IPR050490">
    <property type="entry name" value="Bact_solute-bd_prot1"/>
</dbReference>
<protein>
    <recommendedName>
        <fullName evidence="5">ABC transporter substrate-binding protein</fullName>
    </recommendedName>
</protein>
<evidence type="ECO:0000313" key="3">
    <source>
        <dbReference type="EMBL" id="AIQ57829.1"/>
    </source>
</evidence>
<dbReference type="SUPFAM" id="SSF53850">
    <property type="entry name" value="Periplasmic binding protein-like II"/>
    <property type="match status" value="1"/>
</dbReference>
<dbReference type="Gene3D" id="3.40.190.10">
    <property type="entry name" value="Periplasmic binding protein-like II"/>
    <property type="match status" value="2"/>
</dbReference>
<feature type="region of interest" description="Disordered" evidence="1">
    <location>
        <begin position="559"/>
        <end position="581"/>
    </location>
</feature>
<accession>A0A089MMT7</accession>
<dbReference type="EMBL" id="CP009285">
    <property type="protein sequence ID" value="AIQ57829.1"/>
    <property type="molecule type" value="Genomic_DNA"/>
</dbReference>
<name>A0A089MMT7_PAEBO</name>
<dbReference type="RefSeq" id="WP_042212164.1">
    <property type="nucleotide sequence ID" value="NZ_CP009285.1"/>
</dbReference>
<dbReference type="OrthoDB" id="2490632at2"/>
<dbReference type="PANTHER" id="PTHR43649:SF12">
    <property type="entry name" value="DIACETYLCHITOBIOSE BINDING PROTEIN DASA"/>
    <property type="match status" value="1"/>
</dbReference>
<reference evidence="3" key="1">
    <citation type="submission" date="2014-08" db="EMBL/GenBank/DDBJ databases">
        <title>Comparative genomics of the Paenibacillus odorifer group.</title>
        <authorList>
            <person name="den Bakker H.C."/>
            <person name="Tsai Y.-C.Y.-C."/>
            <person name="Martin N."/>
            <person name="Korlach J."/>
            <person name="Wiedmann M."/>
        </authorList>
    </citation>
    <scope>NUCLEOTIDE SEQUENCE [LARGE SCALE GENOMIC DNA]</scope>
    <source>
        <strain evidence="3">DSM 13188</strain>
    </source>
</reference>
<evidence type="ECO:0000256" key="2">
    <source>
        <dbReference type="SAM" id="SignalP"/>
    </source>
</evidence>
<keyword evidence="2" id="KW-0732">Signal</keyword>
<evidence type="ECO:0000313" key="4">
    <source>
        <dbReference type="Proteomes" id="UP000029518"/>
    </source>
</evidence>
<feature type="region of interest" description="Disordered" evidence="1">
    <location>
        <begin position="27"/>
        <end position="49"/>
    </location>
</feature>